<reference evidence="1" key="2">
    <citation type="journal article" date="2022" name="New Phytol.">
        <title>Evolutionary transition to the ectomycorrhizal habit in the genomes of a hyperdiverse lineage of mushroom-forming fungi.</title>
        <authorList>
            <person name="Looney B."/>
            <person name="Miyauchi S."/>
            <person name="Morin E."/>
            <person name="Drula E."/>
            <person name="Courty P.E."/>
            <person name="Kohler A."/>
            <person name="Kuo A."/>
            <person name="LaButti K."/>
            <person name="Pangilinan J."/>
            <person name="Lipzen A."/>
            <person name="Riley R."/>
            <person name="Andreopoulos W."/>
            <person name="He G."/>
            <person name="Johnson J."/>
            <person name="Nolan M."/>
            <person name="Tritt A."/>
            <person name="Barry K.W."/>
            <person name="Grigoriev I.V."/>
            <person name="Nagy L.G."/>
            <person name="Hibbett D."/>
            <person name="Henrissat B."/>
            <person name="Matheny P.B."/>
            <person name="Labbe J."/>
            <person name="Martin F.M."/>
        </authorList>
    </citation>
    <scope>NUCLEOTIDE SEQUENCE</scope>
    <source>
        <strain evidence="1">EC-137</strain>
    </source>
</reference>
<sequence>MQTGMATLHHVKADTSSSGREERISRGLSPPWTSPRDPGEPPIALGARPYEFDIGAAAPWTDGSSAHYLPAAYGRQDPHGSVRPTPPQKIRKEGHAIRMAELLSETITDALSVVGVGVGGGLGRAHRSRFDGRPSPFSAGALPTPPSPPHL</sequence>
<protein>
    <submittedName>
        <fullName evidence="1">Uncharacterized protein</fullName>
    </submittedName>
</protein>
<organism evidence="1 2">
    <name type="scientific">Vararia minispora EC-137</name>
    <dbReference type="NCBI Taxonomy" id="1314806"/>
    <lineage>
        <taxon>Eukaryota</taxon>
        <taxon>Fungi</taxon>
        <taxon>Dikarya</taxon>
        <taxon>Basidiomycota</taxon>
        <taxon>Agaricomycotina</taxon>
        <taxon>Agaricomycetes</taxon>
        <taxon>Russulales</taxon>
        <taxon>Lachnocladiaceae</taxon>
        <taxon>Vararia</taxon>
    </lineage>
</organism>
<dbReference type="Proteomes" id="UP000814128">
    <property type="component" value="Unassembled WGS sequence"/>
</dbReference>
<evidence type="ECO:0000313" key="2">
    <source>
        <dbReference type="Proteomes" id="UP000814128"/>
    </source>
</evidence>
<accession>A0ACB8QPS9</accession>
<proteinExistence type="predicted"/>
<comment type="caution">
    <text evidence="1">The sequence shown here is derived from an EMBL/GenBank/DDBJ whole genome shotgun (WGS) entry which is preliminary data.</text>
</comment>
<reference evidence="1" key="1">
    <citation type="submission" date="2021-02" db="EMBL/GenBank/DDBJ databases">
        <authorList>
            <consortium name="DOE Joint Genome Institute"/>
            <person name="Ahrendt S."/>
            <person name="Looney B.P."/>
            <person name="Miyauchi S."/>
            <person name="Morin E."/>
            <person name="Drula E."/>
            <person name="Courty P.E."/>
            <person name="Chicoki N."/>
            <person name="Fauchery L."/>
            <person name="Kohler A."/>
            <person name="Kuo A."/>
            <person name="Labutti K."/>
            <person name="Pangilinan J."/>
            <person name="Lipzen A."/>
            <person name="Riley R."/>
            <person name="Andreopoulos W."/>
            <person name="He G."/>
            <person name="Johnson J."/>
            <person name="Barry K.W."/>
            <person name="Grigoriev I.V."/>
            <person name="Nagy L."/>
            <person name="Hibbett D."/>
            <person name="Henrissat B."/>
            <person name="Matheny P.B."/>
            <person name="Labbe J."/>
            <person name="Martin F."/>
        </authorList>
    </citation>
    <scope>NUCLEOTIDE SEQUENCE</scope>
    <source>
        <strain evidence="1">EC-137</strain>
    </source>
</reference>
<keyword evidence="2" id="KW-1185">Reference proteome</keyword>
<dbReference type="EMBL" id="MU273514">
    <property type="protein sequence ID" value="KAI0033687.1"/>
    <property type="molecule type" value="Genomic_DNA"/>
</dbReference>
<gene>
    <name evidence="1" type="ORF">K488DRAFT_84723</name>
</gene>
<evidence type="ECO:0000313" key="1">
    <source>
        <dbReference type="EMBL" id="KAI0033687.1"/>
    </source>
</evidence>
<name>A0ACB8QPS9_9AGAM</name>